<accession>A0A1T4N714</accession>
<evidence type="ECO:0000313" key="1">
    <source>
        <dbReference type="EMBL" id="SJZ75069.1"/>
    </source>
</evidence>
<reference evidence="1 2" key="1">
    <citation type="submission" date="2017-02" db="EMBL/GenBank/DDBJ databases">
        <authorList>
            <person name="Peterson S.W."/>
        </authorList>
    </citation>
    <scope>NUCLEOTIDE SEQUENCE [LARGE SCALE GENOMIC DNA]</scope>
    <source>
        <strain evidence="1 2">CECT 9189</strain>
    </source>
</reference>
<sequence length="40" mass="4622">MKNVTITQLLELIQYLIPEKKQCIKGLLDQDGHLKDEPKS</sequence>
<dbReference type="AlphaFoldDB" id="A0A1T4N714"/>
<protein>
    <submittedName>
        <fullName evidence="1">Uncharacterized protein</fullName>
    </submittedName>
</protein>
<organism evidence="1 2">
    <name type="scientific">Photobacterium toruni</name>
    <dbReference type="NCBI Taxonomy" id="1935446"/>
    <lineage>
        <taxon>Bacteria</taxon>
        <taxon>Pseudomonadati</taxon>
        <taxon>Pseudomonadota</taxon>
        <taxon>Gammaproteobacteria</taxon>
        <taxon>Vibrionales</taxon>
        <taxon>Vibrionaceae</taxon>
        <taxon>Photobacterium</taxon>
    </lineage>
</organism>
<name>A0A1T4N714_9GAMM</name>
<dbReference type="RefSeq" id="WP_262054073.1">
    <property type="nucleotide sequence ID" value="NZ_AP024854.1"/>
</dbReference>
<proteinExistence type="predicted"/>
<dbReference type="EMBL" id="FUWP01000002">
    <property type="protein sequence ID" value="SJZ75069.1"/>
    <property type="molecule type" value="Genomic_DNA"/>
</dbReference>
<gene>
    <name evidence="1" type="ORF">CZ814_00599</name>
</gene>
<evidence type="ECO:0000313" key="2">
    <source>
        <dbReference type="Proteomes" id="UP000191116"/>
    </source>
</evidence>
<dbReference type="Proteomes" id="UP000191116">
    <property type="component" value="Unassembled WGS sequence"/>
</dbReference>